<accession>A0A834MYI5</accession>
<feature type="compositionally biased region" description="Pro residues" evidence="1">
    <location>
        <begin position="39"/>
        <end position="61"/>
    </location>
</feature>
<evidence type="ECO:0000313" key="3">
    <source>
        <dbReference type="Proteomes" id="UP000617340"/>
    </source>
</evidence>
<dbReference type="Proteomes" id="UP000617340">
    <property type="component" value="Unassembled WGS sequence"/>
</dbReference>
<dbReference type="EMBL" id="JACSDZ010000013">
    <property type="protein sequence ID" value="KAF7388459.1"/>
    <property type="molecule type" value="Genomic_DNA"/>
</dbReference>
<sequence>MLKLQNGDDSKTMGDTMYNSTFADNYYDFPSSLARTIGTPPPPPPPRPPPSPLPPSPPPLPLFLFATGYIPNFSSLARAAPDDEDNDDEDNEDDEDDDVRQ</sequence>
<keyword evidence="3" id="KW-1185">Reference proteome</keyword>
<evidence type="ECO:0000313" key="2">
    <source>
        <dbReference type="EMBL" id="KAF7388459.1"/>
    </source>
</evidence>
<reference evidence="2" key="1">
    <citation type="journal article" date="2020" name="G3 (Bethesda)">
        <title>High-Quality Assemblies for Three Invasive Social Wasps from the &lt;i&gt;Vespula&lt;/i&gt; Genus.</title>
        <authorList>
            <person name="Harrop T.W.R."/>
            <person name="Guhlin J."/>
            <person name="McLaughlin G.M."/>
            <person name="Permina E."/>
            <person name="Stockwell P."/>
            <person name="Gilligan J."/>
            <person name="Le Lec M.F."/>
            <person name="Gruber M.A.M."/>
            <person name="Quinn O."/>
            <person name="Lovegrove M."/>
            <person name="Duncan E.J."/>
            <person name="Remnant E.J."/>
            <person name="Van Eeckhoven J."/>
            <person name="Graham B."/>
            <person name="Knapp R.A."/>
            <person name="Langford K.W."/>
            <person name="Kronenberg Z."/>
            <person name="Press M.O."/>
            <person name="Eacker S.M."/>
            <person name="Wilson-Rankin E.E."/>
            <person name="Purcell J."/>
            <person name="Lester P.J."/>
            <person name="Dearden P.K."/>
        </authorList>
    </citation>
    <scope>NUCLEOTIDE SEQUENCE</scope>
    <source>
        <strain evidence="2">Linc-1</strain>
    </source>
</reference>
<organism evidence="2 3">
    <name type="scientific">Vespula germanica</name>
    <name type="common">German yellow jacket</name>
    <name type="synonym">Paravespula germanica</name>
    <dbReference type="NCBI Taxonomy" id="30212"/>
    <lineage>
        <taxon>Eukaryota</taxon>
        <taxon>Metazoa</taxon>
        <taxon>Ecdysozoa</taxon>
        <taxon>Arthropoda</taxon>
        <taxon>Hexapoda</taxon>
        <taxon>Insecta</taxon>
        <taxon>Pterygota</taxon>
        <taxon>Neoptera</taxon>
        <taxon>Endopterygota</taxon>
        <taxon>Hymenoptera</taxon>
        <taxon>Apocrita</taxon>
        <taxon>Aculeata</taxon>
        <taxon>Vespoidea</taxon>
        <taxon>Vespidae</taxon>
        <taxon>Vespinae</taxon>
        <taxon>Vespula</taxon>
    </lineage>
</organism>
<name>A0A834MYI5_VESGE</name>
<comment type="caution">
    <text evidence="2">The sequence shown here is derived from an EMBL/GenBank/DDBJ whole genome shotgun (WGS) entry which is preliminary data.</text>
</comment>
<gene>
    <name evidence="2" type="ORF">HZH68_012401</name>
</gene>
<proteinExistence type="predicted"/>
<feature type="compositionally biased region" description="Acidic residues" evidence="1">
    <location>
        <begin position="82"/>
        <end position="101"/>
    </location>
</feature>
<evidence type="ECO:0000256" key="1">
    <source>
        <dbReference type="SAM" id="MobiDB-lite"/>
    </source>
</evidence>
<dbReference type="AlphaFoldDB" id="A0A834MYI5"/>
<feature type="region of interest" description="Disordered" evidence="1">
    <location>
        <begin position="1"/>
        <end position="101"/>
    </location>
</feature>
<feature type="compositionally biased region" description="Basic and acidic residues" evidence="1">
    <location>
        <begin position="1"/>
        <end position="12"/>
    </location>
</feature>
<protein>
    <submittedName>
        <fullName evidence="2">Uncharacterized protein</fullName>
    </submittedName>
</protein>